<dbReference type="Gene3D" id="3.40.30.10">
    <property type="entry name" value="Glutaredoxin"/>
    <property type="match status" value="1"/>
</dbReference>
<sequence length="85" mass="9495">MSGSSELILYTTLGCTLCEKAKLEIWPLLQQYGLQLHEVDIADSDDLLERFHLTIPVVGLGNPDDVLAWPFNQAQLGEWLAQRVG</sequence>
<name>A0ABV4P2H4_9GAMM</name>
<reference evidence="1 2" key="1">
    <citation type="submission" date="2024-08" db="EMBL/GenBank/DDBJ databases">
        <authorList>
            <person name="Ishaq N."/>
        </authorList>
    </citation>
    <scope>NUCLEOTIDE SEQUENCE [LARGE SCALE GENOMIC DNA]</scope>
    <source>
        <strain evidence="1 2">DSM 18651</strain>
    </source>
</reference>
<gene>
    <name evidence="1" type="ORF">ACCI49_13690</name>
</gene>
<dbReference type="Proteomes" id="UP001569428">
    <property type="component" value="Unassembled WGS sequence"/>
</dbReference>
<protein>
    <submittedName>
        <fullName evidence="1">Glutaredoxin family protein</fullName>
    </submittedName>
</protein>
<evidence type="ECO:0000313" key="1">
    <source>
        <dbReference type="EMBL" id="MFA0811968.1"/>
    </source>
</evidence>
<dbReference type="SUPFAM" id="SSF52833">
    <property type="entry name" value="Thioredoxin-like"/>
    <property type="match status" value="1"/>
</dbReference>
<dbReference type="InterPro" id="IPR008554">
    <property type="entry name" value="Glutaredoxin-like"/>
</dbReference>
<comment type="caution">
    <text evidence="1">The sequence shown here is derived from an EMBL/GenBank/DDBJ whole genome shotgun (WGS) entry which is preliminary data.</text>
</comment>
<keyword evidence="2" id="KW-1185">Reference proteome</keyword>
<organism evidence="1 2">
    <name type="scientific">Microbulbifer epialgicus</name>
    <dbReference type="NCBI Taxonomy" id="393907"/>
    <lineage>
        <taxon>Bacteria</taxon>
        <taxon>Pseudomonadati</taxon>
        <taxon>Pseudomonadota</taxon>
        <taxon>Gammaproteobacteria</taxon>
        <taxon>Cellvibrionales</taxon>
        <taxon>Microbulbiferaceae</taxon>
        <taxon>Microbulbifer</taxon>
    </lineage>
</organism>
<accession>A0ABV4P2H4</accession>
<dbReference type="EMBL" id="JBGMEK010000030">
    <property type="protein sequence ID" value="MFA0811968.1"/>
    <property type="molecule type" value="Genomic_DNA"/>
</dbReference>
<dbReference type="InterPro" id="IPR036249">
    <property type="entry name" value="Thioredoxin-like_sf"/>
</dbReference>
<dbReference type="RefSeq" id="WP_371839575.1">
    <property type="nucleotide sequence ID" value="NZ_JBGMEK010000030.1"/>
</dbReference>
<evidence type="ECO:0000313" key="2">
    <source>
        <dbReference type="Proteomes" id="UP001569428"/>
    </source>
</evidence>
<dbReference type="Pfam" id="PF05768">
    <property type="entry name" value="Glrx-like"/>
    <property type="match status" value="1"/>
</dbReference>
<proteinExistence type="predicted"/>